<evidence type="ECO:0000256" key="1">
    <source>
        <dbReference type="SAM" id="MobiDB-lite"/>
    </source>
</evidence>
<name>A0A1B6DL35_9HEMI</name>
<feature type="region of interest" description="Disordered" evidence="1">
    <location>
        <begin position="818"/>
        <end position="839"/>
    </location>
</feature>
<dbReference type="EMBL" id="GEDC01010968">
    <property type="protein sequence ID" value="JAS26330.1"/>
    <property type="molecule type" value="Transcribed_RNA"/>
</dbReference>
<feature type="non-terminal residue" evidence="2">
    <location>
        <position position="1310"/>
    </location>
</feature>
<feature type="region of interest" description="Disordered" evidence="1">
    <location>
        <begin position="625"/>
        <end position="648"/>
    </location>
</feature>
<reference evidence="2" key="1">
    <citation type="submission" date="2015-12" db="EMBL/GenBank/DDBJ databases">
        <title>De novo transcriptome assembly of four potential Pierce s Disease insect vectors from Arizona vineyards.</title>
        <authorList>
            <person name="Tassone E.E."/>
        </authorList>
    </citation>
    <scope>NUCLEOTIDE SEQUENCE</scope>
</reference>
<feature type="compositionally biased region" description="Polar residues" evidence="1">
    <location>
        <begin position="625"/>
        <end position="642"/>
    </location>
</feature>
<accession>A0A1B6DL35</accession>
<gene>
    <name evidence="2" type="ORF">g.25803</name>
</gene>
<sequence length="1310" mass="148618">KLLDSEELSLTSKVKESNNEDVLNKVVEKISQDKLCYQTAQTTNEKQAELIKLYWDSPEKNLNKDDSGDFVLSSQKCIFNETTAVTKKNKNIRLKNEINNPTSVDSSQSDFHMHKSSLNYKATENIISSQQTDNSLAGSSVPDTGSVCNAKTEENKINISQEPTIPRLSIDSIHCELDGKQLKIKSYFQEKENKEILLNPKKSECVGIGKENYELIKSKLSNANLSIKSIYEQFKYDFEEVNLTIDMQNRPVCKAVNYPIVNLNNANETEDAGKSNNQPNQIKNIQNKDSQSITRMDDDNNTKLIDNKTNFSSLRQDYRASKDPGSSRCEPTICDQCNGETTSNKNGISSGLIESNQITKPIQKQETSNLGSLSHKFMDTDCQSEYANQDDILLIKNRSREDISTEKELKHVMLQEKTKTGFVSQIIDHELKENTKQIDLINNSSYDMPKLKMISKPEPIDNAIRPQTTESTILCQKVKSGMFKSKPLIADVLDLQDVIDITDKTSQVSSKTSPFTKTTKKKIVSQRWLVSESIKIINPSSHIKKDFFVDSYYEKSEEGSKSLTLESAISSVGFQSDTLLNTENEEITKAAQNKILPMKINLNSSQSCMSFEPIVERNVQTCITPTSENKQPQSKNMNSPTIINKKPKKQMESNPIIIEVVSLVSQIQPLQGTSENRASPKNTKSLDAGIDFQSDITKPEDGLFTPKPLIADNFDKKIEITAKNSQLYSNISPVVKSSETKKENFVYSLVPKPIRIIKPNNQLELDFILNSDKEKSEKNEKCVASQSVIRDMELQLDTFSSKESEYLIKEAQITRSPMKSNLKSSQSCTSTQPISVSSPQDFIDSNSENKQVQVENVGLLTVKNEKTHNIMKSKPIIIDVPSVTKIKPVQKTSKMKIGSKSDKILSSDPITYNINSNLKSNEFQSTENCQFPKPKTNVKKNLHFIQSEPVITDNNCFSDISVKKNVHLQKEEKNLFKKNIDSKIPNKFLTSEAIITDRKFNSNNISPRKIDMLQKEDNIILKKEISAEKKFMTSEPLIAKNFFHSASFSQNEESKMSLRKIDENFESPEEVKRKKFRTYVTSDALIYDLGLNELDTTAKKQKEKKKSSTLTELRKNIPTFISEEEFQTKKQFSPKFMKSNPLTIDNSLNFSVECDNSLFNNSTLLETEDFVTSSPRLKRRKYKSFMKTIPLTTNNILNCSVECELNNTLPETEEFVTSSPRVKRRKYKSFMKTIPLTTDNSLNCSDECELNNNLLETEEFVTSSPRVKRRKYKSFMKTIPLTTNNILNCSVECELNNTLPETEEFVTSSP</sequence>
<organism evidence="2">
    <name type="scientific">Clastoptera arizonana</name>
    <name type="common">Arizona spittle bug</name>
    <dbReference type="NCBI Taxonomy" id="38151"/>
    <lineage>
        <taxon>Eukaryota</taxon>
        <taxon>Metazoa</taxon>
        <taxon>Ecdysozoa</taxon>
        <taxon>Arthropoda</taxon>
        <taxon>Hexapoda</taxon>
        <taxon>Insecta</taxon>
        <taxon>Pterygota</taxon>
        <taxon>Neoptera</taxon>
        <taxon>Paraneoptera</taxon>
        <taxon>Hemiptera</taxon>
        <taxon>Auchenorrhyncha</taxon>
        <taxon>Cercopoidea</taxon>
        <taxon>Clastopteridae</taxon>
        <taxon>Clastoptera</taxon>
    </lineage>
</organism>
<evidence type="ECO:0000313" key="2">
    <source>
        <dbReference type="EMBL" id="JAS26330.1"/>
    </source>
</evidence>
<proteinExistence type="predicted"/>
<feature type="compositionally biased region" description="Low complexity" evidence="1">
    <location>
        <begin position="276"/>
        <end position="288"/>
    </location>
</feature>
<feature type="non-terminal residue" evidence="2">
    <location>
        <position position="1"/>
    </location>
</feature>
<feature type="region of interest" description="Disordered" evidence="1">
    <location>
        <begin position="269"/>
        <end position="310"/>
    </location>
</feature>
<protein>
    <submittedName>
        <fullName evidence="2">Uncharacterized protein</fullName>
    </submittedName>
</protein>